<keyword evidence="7" id="KW-0812">Transmembrane</keyword>
<accession>A0A7N6BP75</accession>
<keyword evidence="2" id="KW-0732">Signal</keyword>
<feature type="disulfide bond" evidence="6">
    <location>
        <begin position="71"/>
        <end position="86"/>
    </location>
</feature>
<dbReference type="InterPro" id="IPR011029">
    <property type="entry name" value="DEATH-like_dom_sf"/>
</dbReference>
<dbReference type="GO" id="GO:0045121">
    <property type="term" value="C:membrane raft"/>
    <property type="evidence" value="ECO:0007669"/>
    <property type="project" value="TreeGrafter"/>
</dbReference>
<feature type="domain" description="Death" evidence="8">
    <location>
        <begin position="314"/>
        <end position="398"/>
    </location>
</feature>
<dbReference type="SMART" id="SM00208">
    <property type="entry name" value="TNFR"/>
    <property type="match status" value="2"/>
</dbReference>
<keyword evidence="5" id="KW-0325">Glycoprotein</keyword>
<dbReference type="SUPFAM" id="SSF47986">
    <property type="entry name" value="DEATH domain"/>
    <property type="match status" value="1"/>
</dbReference>
<dbReference type="PANTHER" id="PTHR46861:SF1">
    <property type="entry name" value="TUMOR NECROSIS FACTOR RECEPTOR SUPERFAMILY MEMBER 1A"/>
    <property type="match status" value="1"/>
</dbReference>
<reference evidence="10" key="2">
    <citation type="submission" date="2025-08" db="UniProtKB">
        <authorList>
            <consortium name="Ensembl"/>
        </authorList>
    </citation>
    <scope>IDENTIFICATION</scope>
</reference>
<dbReference type="InterPro" id="IPR052493">
    <property type="entry name" value="TNFRSF1A"/>
</dbReference>
<evidence type="ECO:0000256" key="4">
    <source>
        <dbReference type="ARBA" id="ARBA00023157"/>
    </source>
</evidence>
<dbReference type="FunCoup" id="A0A7N6BP75">
    <property type="interactions" value="1"/>
</dbReference>
<feature type="transmembrane region" description="Helical" evidence="7">
    <location>
        <begin position="203"/>
        <end position="223"/>
    </location>
</feature>
<evidence type="ECO:0000256" key="5">
    <source>
        <dbReference type="ARBA" id="ARBA00023180"/>
    </source>
</evidence>
<feature type="disulfide bond" evidence="6">
    <location>
        <begin position="92"/>
        <end position="110"/>
    </location>
</feature>
<organism evidence="10 11">
    <name type="scientific">Anabas testudineus</name>
    <name type="common">Climbing perch</name>
    <name type="synonym">Anthias testudineus</name>
    <dbReference type="NCBI Taxonomy" id="64144"/>
    <lineage>
        <taxon>Eukaryota</taxon>
        <taxon>Metazoa</taxon>
        <taxon>Chordata</taxon>
        <taxon>Craniata</taxon>
        <taxon>Vertebrata</taxon>
        <taxon>Euteleostomi</taxon>
        <taxon>Actinopterygii</taxon>
        <taxon>Neopterygii</taxon>
        <taxon>Teleostei</taxon>
        <taxon>Neoteleostei</taxon>
        <taxon>Acanthomorphata</taxon>
        <taxon>Anabantaria</taxon>
        <taxon>Anabantiformes</taxon>
        <taxon>Anabantoidei</taxon>
        <taxon>Anabantidae</taxon>
        <taxon>Anabas</taxon>
    </lineage>
</organism>
<evidence type="ECO:0000313" key="10">
    <source>
        <dbReference type="Ensembl" id="ENSATEP00000065707.2"/>
    </source>
</evidence>
<dbReference type="GO" id="GO:0006915">
    <property type="term" value="P:apoptotic process"/>
    <property type="evidence" value="ECO:0007669"/>
    <property type="project" value="UniProtKB-KW"/>
</dbReference>
<feature type="repeat" description="TNFR-Cys" evidence="6">
    <location>
        <begin position="70"/>
        <end position="110"/>
    </location>
</feature>
<dbReference type="Gene3D" id="2.10.50.10">
    <property type="entry name" value="Tumor Necrosis Factor Receptor, subunit A, domain 2"/>
    <property type="match status" value="2"/>
</dbReference>
<dbReference type="GeneTree" id="ENSGT00940000159540"/>
<protein>
    <submittedName>
        <fullName evidence="10">Si:ch211-112c15.8</fullName>
    </submittedName>
</protein>
<evidence type="ECO:0000259" key="8">
    <source>
        <dbReference type="PROSITE" id="PS50017"/>
    </source>
</evidence>
<keyword evidence="7" id="KW-1133">Transmembrane helix</keyword>
<keyword evidence="1" id="KW-0053">Apoptosis</keyword>
<evidence type="ECO:0000256" key="2">
    <source>
        <dbReference type="ARBA" id="ARBA00022729"/>
    </source>
</evidence>
<evidence type="ECO:0000259" key="9">
    <source>
        <dbReference type="PROSITE" id="PS50050"/>
    </source>
</evidence>
<dbReference type="GO" id="GO:0005031">
    <property type="term" value="F:tumor necrosis factor receptor activity"/>
    <property type="evidence" value="ECO:0007669"/>
    <property type="project" value="TreeGrafter"/>
</dbReference>
<keyword evidence="3" id="KW-0677">Repeat</keyword>
<dbReference type="InterPro" id="IPR001368">
    <property type="entry name" value="TNFR/NGFR_Cys_rich_reg"/>
</dbReference>
<dbReference type="AlphaFoldDB" id="A0A7N6BP75"/>
<proteinExistence type="predicted"/>
<dbReference type="GO" id="GO:0043120">
    <property type="term" value="F:tumor necrosis factor binding"/>
    <property type="evidence" value="ECO:0007669"/>
    <property type="project" value="TreeGrafter"/>
</dbReference>
<dbReference type="Gene3D" id="1.10.533.10">
    <property type="entry name" value="Death Domain, Fas"/>
    <property type="match status" value="1"/>
</dbReference>
<dbReference type="Ensembl" id="ENSATET00000047755.2">
    <property type="protein sequence ID" value="ENSATEP00000065707.2"/>
    <property type="gene ID" value="ENSATEG00000025606.2"/>
</dbReference>
<evidence type="ECO:0000313" key="11">
    <source>
        <dbReference type="Proteomes" id="UP000265040"/>
    </source>
</evidence>
<dbReference type="InParanoid" id="A0A7N6BP75"/>
<feature type="domain" description="TNFR-Cys" evidence="9">
    <location>
        <begin position="70"/>
        <end position="110"/>
    </location>
</feature>
<keyword evidence="11" id="KW-1185">Reference proteome</keyword>
<dbReference type="SMART" id="SM00005">
    <property type="entry name" value="DEATH"/>
    <property type="match status" value="1"/>
</dbReference>
<sequence length="413" mass="46556">ALPSGDEVGTSRDCCEEVEVFLLVLAIFFSRRSYITATEGTNDSCYIKCPPGFYKKGPCTKNETKVECKKCDDGFYTAVENRYRKCLRCGTCSNYEEQIRACTIENNTVCDCQKGYYNANPRSSEKDCKPCTIKSTTNSDYKKKCEACNSSECLKDPECQRNCSKTTTTTTTTTTPTTVSTTVIIKTSVVTTRSNKPPPPGNYTYTFVCLVVLFAVVFGLLLLKNLYDNPDCCSYWIPKKDVKKPTEAPKFNEQHSHQGSASATLTLNIGEETPMMTLCQSPSTPEHPACISTLLPNTEHKAARQDEQSKDWPAIVLYAIIKEVPLRRWKEFLRLLSVADEELERAELDAGLGLGSMERQYQMLRMWSQRPSASLNDVLSALHYMELSRCAQLLQENLENLQWRPESKQDFNA</sequence>
<feature type="disulfide bond" evidence="6">
    <location>
        <begin position="89"/>
        <end position="102"/>
    </location>
</feature>
<dbReference type="Pfam" id="PF00531">
    <property type="entry name" value="Death"/>
    <property type="match status" value="1"/>
</dbReference>
<reference evidence="10" key="1">
    <citation type="submission" date="2021-04" db="EMBL/GenBank/DDBJ databases">
        <authorList>
            <consortium name="Wellcome Sanger Institute Data Sharing"/>
        </authorList>
    </citation>
    <scope>NUCLEOTIDE SEQUENCE [LARGE SCALE GENOMIC DNA]</scope>
</reference>
<dbReference type="PROSITE" id="PS50017">
    <property type="entry name" value="DEATH_DOMAIN"/>
    <property type="match status" value="1"/>
</dbReference>
<dbReference type="PANTHER" id="PTHR46861">
    <property type="entry name" value="TUMOR NECROSIS FACTOR RECEPTOR SUPERFAMILY MEMBER 1A"/>
    <property type="match status" value="1"/>
</dbReference>
<evidence type="ECO:0000256" key="6">
    <source>
        <dbReference type="PROSITE-ProRule" id="PRU00206"/>
    </source>
</evidence>
<keyword evidence="7" id="KW-0472">Membrane</keyword>
<reference evidence="10" key="3">
    <citation type="submission" date="2025-09" db="UniProtKB">
        <authorList>
            <consortium name="Ensembl"/>
        </authorList>
    </citation>
    <scope>IDENTIFICATION</scope>
</reference>
<dbReference type="Proteomes" id="UP000265040">
    <property type="component" value="Chromosome 7"/>
</dbReference>
<dbReference type="GO" id="GO:0006954">
    <property type="term" value="P:inflammatory response"/>
    <property type="evidence" value="ECO:0007669"/>
    <property type="project" value="TreeGrafter"/>
</dbReference>
<dbReference type="InterPro" id="IPR000488">
    <property type="entry name" value="Death_dom"/>
</dbReference>
<dbReference type="PROSITE" id="PS50050">
    <property type="entry name" value="TNFR_NGFR_2"/>
    <property type="match status" value="1"/>
</dbReference>
<evidence type="ECO:0000256" key="1">
    <source>
        <dbReference type="ARBA" id="ARBA00022703"/>
    </source>
</evidence>
<keyword evidence="4 6" id="KW-1015">Disulfide bond</keyword>
<dbReference type="Pfam" id="PF00020">
    <property type="entry name" value="TNFR_c6"/>
    <property type="match status" value="1"/>
</dbReference>
<dbReference type="SUPFAM" id="SSF57586">
    <property type="entry name" value="TNF receptor-like"/>
    <property type="match status" value="2"/>
</dbReference>
<evidence type="ECO:0000256" key="3">
    <source>
        <dbReference type="ARBA" id="ARBA00022737"/>
    </source>
</evidence>
<evidence type="ECO:0000256" key="7">
    <source>
        <dbReference type="SAM" id="Phobius"/>
    </source>
</evidence>
<name>A0A7N6BP75_ANATE</name>
<dbReference type="GO" id="GO:0043235">
    <property type="term" value="C:receptor complex"/>
    <property type="evidence" value="ECO:0007669"/>
    <property type="project" value="TreeGrafter"/>
</dbReference>